<organism evidence="2 3">
    <name type="scientific">Helicobacter aurati</name>
    <dbReference type="NCBI Taxonomy" id="137778"/>
    <lineage>
        <taxon>Bacteria</taxon>
        <taxon>Pseudomonadati</taxon>
        <taxon>Campylobacterota</taxon>
        <taxon>Epsilonproteobacteria</taxon>
        <taxon>Campylobacterales</taxon>
        <taxon>Helicobacteraceae</taxon>
        <taxon>Helicobacter</taxon>
    </lineage>
</organism>
<dbReference type="AlphaFoldDB" id="A0A3D8J555"/>
<feature type="transmembrane region" description="Helical" evidence="1">
    <location>
        <begin position="82"/>
        <end position="99"/>
    </location>
</feature>
<keyword evidence="3" id="KW-1185">Reference proteome</keyword>
<proteinExistence type="predicted"/>
<feature type="transmembrane region" description="Helical" evidence="1">
    <location>
        <begin position="105"/>
        <end position="132"/>
    </location>
</feature>
<keyword evidence="1" id="KW-1133">Transmembrane helix</keyword>
<evidence type="ECO:0000313" key="2">
    <source>
        <dbReference type="EMBL" id="RDU72275.1"/>
    </source>
</evidence>
<comment type="caution">
    <text evidence="2">The sequence shown here is derived from an EMBL/GenBank/DDBJ whole genome shotgun (WGS) entry which is preliminary data.</text>
</comment>
<dbReference type="EMBL" id="NXLW01000008">
    <property type="protein sequence ID" value="RDU72275.1"/>
    <property type="molecule type" value="Genomic_DNA"/>
</dbReference>
<dbReference type="Proteomes" id="UP000256424">
    <property type="component" value="Unassembled WGS sequence"/>
</dbReference>
<evidence type="ECO:0000313" key="3">
    <source>
        <dbReference type="Proteomes" id="UP000256424"/>
    </source>
</evidence>
<keyword evidence="1" id="KW-0472">Membrane</keyword>
<name>A0A3D8J555_9HELI</name>
<dbReference type="OrthoDB" id="5328491at2"/>
<evidence type="ECO:0000256" key="1">
    <source>
        <dbReference type="SAM" id="Phobius"/>
    </source>
</evidence>
<accession>A0A3D8J555</accession>
<gene>
    <name evidence="2" type="ORF">CQA66_05195</name>
</gene>
<protein>
    <submittedName>
        <fullName evidence="2">Uncharacterized protein</fullName>
    </submittedName>
</protein>
<sequence length="150" mass="17086">MIASLIMLHIYDKIPHESIPLIKDKLNKLDKLGLAKFILRLPLLRLYNIEVVFWIGGVLLGMLGIGRFMIGDKLIGTLKITLLGLSYCIMLAGSIIGEFTEYKLLTFILITIGYIGFIMVAIWWIVDIFLLGTKTRRKNLSKILMSFQIK</sequence>
<dbReference type="RefSeq" id="WP_104762302.1">
    <property type="nucleotide sequence ID" value="NZ_FZPM01000003.1"/>
</dbReference>
<reference evidence="2 3" key="1">
    <citation type="submission" date="2018-04" db="EMBL/GenBank/DDBJ databases">
        <title>Novel Campyloabacter and Helicobacter Species and Strains.</title>
        <authorList>
            <person name="Mannion A.J."/>
            <person name="Shen Z."/>
            <person name="Fox J.G."/>
        </authorList>
    </citation>
    <scope>NUCLEOTIDE SEQUENCE [LARGE SCALE GENOMIC DNA]</scope>
    <source>
        <strain evidence="2 3">MIT 97-5075</strain>
    </source>
</reference>
<keyword evidence="1" id="KW-0812">Transmembrane</keyword>
<feature type="transmembrane region" description="Helical" evidence="1">
    <location>
        <begin position="51"/>
        <end position="70"/>
    </location>
</feature>